<feature type="chain" id="PRO_5045789479" description="DUF4124 domain-containing protein" evidence="2">
    <location>
        <begin position="17"/>
        <end position="143"/>
    </location>
</feature>
<reference evidence="5" key="1">
    <citation type="journal article" date="2019" name="Int. J. Syst. Evol. Microbiol.">
        <title>The Global Catalogue of Microorganisms (GCM) 10K type strain sequencing project: providing services to taxonomists for standard genome sequencing and annotation.</title>
        <authorList>
            <consortium name="The Broad Institute Genomics Platform"/>
            <consortium name="The Broad Institute Genome Sequencing Center for Infectious Disease"/>
            <person name="Wu L."/>
            <person name="Ma J."/>
        </authorList>
    </citation>
    <scope>NUCLEOTIDE SEQUENCE [LARGE SCALE GENOMIC DNA]</scope>
    <source>
        <strain evidence="5">NBRC 110044</strain>
    </source>
</reference>
<evidence type="ECO:0000256" key="1">
    <source>
        <dbReference type="SAM" id="MobiDB-lite"/>
    </source>
</evidence>
<organism evidence="4 5">
    <name type="scientific">Chitinimonas prasina</name>
    <dbReference type="NCBI Taxonomy" id="1434937"/>
    <lineage>
        <taxon>Bacteria</taxon>
        <taxon>Pseudomonadati</taxon>
        <taxon>Pseudomonadota</taxon>
        <taxon>Betaproteobacteria</taxon>
        <taxon>Neisseriales</taxon>
        <taxon>Chitinibacteraceae</taxon>
        <taxon>Chitinimonas</taxon>
    </lineage>
</organism>
<keyword evidence="5" id="KW-1185">Reference proteome</keyword>
<keyword evidence="2" id="KW-0732">Signal</keyword>
<dbReference type="InterPro" id="IPR025392">
    <property type="entry name" value="DUF4124"/>
</dbReference>
<gene>
    <name evidence="4" type="ORF">GCM10007907_08650</name>
</gene>
<evidence type="ECO:0000313" key="4">
    <source>
        <dbReference type="EMBL" id="GLR12075.1"/>
    </source>
</evidence>
<evidence type="ECO:0000313" key="5">
    <source>
        <dbReference type="Proteomes" id="UP001156706"/>
    </source>
</evidence>
<name>A0ABQ5YAU1_9NEIS</name>
<feature type="region of interest" description="Disordered" evidence="1">
    <location>
        <begin position="39"/>
        <end position="90"/>
    </location>
</feature>
<comment type="caution">
    <text evidence="4">The sequence shown here is derived from an EMBL/GenBank/DDBJ whole genome shotgun (WGS) entry which is preliminary data.</text>
</comment>
<evidence type="ECO:0000259" key="3">
    <source>
        <dbReference type="Pfam" id="PF13511"/>
    </source>
</evidence>
<accession>A0ABQ5YAU1</accession>
<dbReference type="EMBL" id="BSOG01000001">
    <property type="protein sequence ID" value="GLR12075.1"/>
    <property type="molecule type" value="Genomic_DNA"/>
</dbReference>
<feature type="domain" description="DUF4124" evidence="3">
    <location>
        <begin position="6"/>
        <end position="54"/>
    </location>
</feature>
<protein>
    <recommendedName>
        <fullName evidence="3">DUF4124 domain-containing protein</fullName>
    </recommendedName>
</protein>
<dbReference type="Pfam" id="PF13511">
    <property type="entry name" value="DUF4124"/>
    <property type="match status" value="1"/>
</dbReference>
<evidence type="ECO:0000256" key="2">
    <source>
        <dbReference type="SAM" id="SignalP"/>
    </source>
</evidence>
<dbReference type="Proteomes" id="UP001156706">
    <property type="component" value="Unassembled WGS sequence"/>
</dbReference>
<dbReference type="RefSeq" id="WP_284195213.1">
    <property type="nucleotide sequence ID" value="NZ_BSOG01000001.1"/>
</dbReference>
<feature type="signal peptide" evidence="2">
    <location>
        <begin position="1"/>
        <end position="16"/>
    </location>
</feature>
<sequence length="143" mass="15529">MKRYLILALLAMPAMADIYKHVDAEGRITYSNVPIKGAKKLDLGPIPLSVPAPRSSGGGKSSGGSNARQPTPASFPRVDAATQHSRDQTKLQILQDELGNEQRLLAQAKQKAAAAPADTKQRDNVLMHEKNIETLHKEIARVK</sequence>
<proteinExistence type="predicted"/>